<dbReference type="AlphaFoldDB" id="A0A0H3BS19"/>
<protein>
    <submittedName>
        <fullName evidence="1">Uncharacterized protein</fullName>
    </submittedName>
</protein>
<accession>A0A0H3BS19</accession>
<dbReference type="HOGENOM" id="CLU_1224025_0_0_6"/>
<dbReference type="RefSeq" id="WP_000130738.1">
    <property type="nucleotide sequence ID" value="NC_011080.1"/>
</dbReference>
<sequence>MTDLIYPKVETIDDACDWTNVIIWRMNAGARARSRSMYVPCPRPVPIPGLTVRVPSTVKKVKQSGPAPRRHTKTHTGTVIYSGGEKTVKLRETATVWTSGSKENYDKKTGYRVGVTSRCRLLLDSIKPIAASTEPVVQSKSSELPAVQLVAIMKGKTLSYQGIMSAIKKYHPDIKITLEQLQKRVFALCMSNFVGIERHDDMPVTHFTLKSVDPRFYVHSEKNMRA</sequence>
<evidence type="ECO:0000313" key="1">
    <source>
        <dbReference type="EMBL" id="ACF64373.1"/>
    </source>
</evidence>
<organism evidence="1 2">
    <name type="scientific">Salmonella newport (strain SL254)</name>
    <dbReference type="NCBI Taxonomy" id="423368"/>
    <lineage>
        <taxon>Bacteria</taxon>
        <taxon>Pseudomonadati</taxon>
        <taxon>Pseudomonadota</taxon>
        <taxon>Gammaproteobacteria</taxon>
        <taxon>Enterobacterales</taxon>
        <taxon>Enterobacteriaceae</taxon>
        <taxon>Salmonella</taxon>
    </lineage>
</organism>
<proteinExistence type="predicted"/>
<reference evidence="1 2" key="1">
    <citation type="journal article" date="2011" name="J. Bacteriol.">
        <title>Comparative genomics of 28 Salmonella enterica isolates: evidence for CRISPR-mediated adaptive sublineage evolution.</title>
        <authorList>
            <person name="Fricke W.F."/>
            <person name="Mammel M.K."/>
            <person name="McDermott P.F."/>
            <person name="Tartera C."/>
            <person name="White D.G."/>
            <person name="Leclerc J.E."/>
            <person name="Ravel J."/>
            <person name="Cebula T.A."/>
        </authorList>
    </citation>
    <scope>NUCLEOTIDE SEQUENCE [LARGE SCALE GENOMIC DNA]</scope>
    <source>
        <strain evidence="1 2">SL254</strain>
    </source>
</reference>
<dbReference type="EMBL" id="CP001113">
    <property type="protein sequence ID" value="ACF64373.1"/>
    <property type="molecule type" value="Genomic_DNA"/>
</dbReference>
<name>A0A0H3BS19_SALNS</name>
<gene>
    <name evidence="1" type="ordered locus">SNSL254_A1141</name>
</gene>
<dbReference type="KEGG" id="see:SNSL254_A1141"/>
<dbReference type="Proteomes" id="UP000008824">
    <property type="component" value="Chromosome"/>
</dbReference>
<evidence type="ECO:0000313" key="2">
    <source>
        <dbReference type="Proteomes" id="UP000008824"/>
    </source>
</evidence>